<organism evidence="2 3">
    <name type="scientific">Purpureocillium lilacinum</name>
    <name type="common">Paecilomyces lilacinus</name>
    <dbReference type="NCBI Taxonomy" id="33203"/>
    <lineage>
        <taxon>Eukaryota</taxon>
        <taxon>Fungi</taxon>
        <taxon>Dikarya</taxon>
        <taxon>Ascomycota</taxon>
        <taxon>Pezizomycotina</taxon>
        <taxon>Sordariomycetes</taxon>
        <taxon>Hypocreomycetidae</taxon>
        <taxon>Hypocreales</taxon>
        <taxon>Ophiocordycipitaceae</taxon>
        <taxon>Purpureocillium</taxon>
    </lineage>
</organism>
<reference evidence="2 3" key="1">
    <citation type="journal article" date="2016" name="Front. Microbiol.">
        <title>Genome and transcriptome sequences reveal the specific parasitism of the nematophagous Purpureocillium lilacinum 36-1.</title>
        <authorList>
            <person name="Xie J."/>
            <person name="Li S."/>
            <person name="Mo C."/>
            <person name="Xiao X."/>
            <person name="Peng D."/>
            <person name="Wang G."/>
            <person name="Xiao Y."/>
        </authorList>
    </citation>
    <scope>NUCLEOTIDE SEQUENCE [LARGE SCALE GENOMIC DNA]</scope>
    <source>
        <strain evidence="2 3">36-1</strain>
    </source>
</reference>
<feature type="region of interest" description="Disordered" evidence="1">
    <location>
        <begin position="85"/>
        <end position="105"/>
    </location>
</feature>
<feature type="compositionally biased region" description="Polar residues" evidence="1">
    <location>
        <begin position="121"/>
        <end position="139"/>
    </location>
</feature>
<evidence type="ECO:0000313" key="3">
    <source>
        <dbReference type="Proteomes" id="UP000245956"/>
    </source>
</evidence>
<dbReference type="AlphaFoldDB" id="A0A2U3E604"/>
<dbReference type="EMBL" id="LCWV01000011">
    <property type="protein sequence ID" value="PWI69904.1"/>
    <property type="molecule type" value="Genomic_DNA"/>
</dbReference>
<protein>
    <submittedName>
        <fullName evidence="2">Uncharacterized protein</fullName>
    </submittedName>
</protein>
<gene>
    <name evidence="2" type="ORF">PCL_00816</name>
</gene>
<accession>A0A2U3E604</accession>
<evidence type="ECO:0000256" key="1">
    <source>
        <dbReference type="SAM" id="MobiDB-lite"/>
    </source>
</evidence>
<name>A0A2U3E604_PURLI</name>
<dbReference type="Proteomes" id="UP000245956">
    <property type="component" value="Unassembled WGS sequence"/>
</dbReference>
<feature type="region of interest" description="Disordered" evidence="1">
    <location>
        <begin position="39"/>
        <end position="60"/>
    </location>
</feature>
<sequence length="225" mass="24004">MTITISLFAGAYIRGRAGRTCAWRARLLRYLHCAPSRRGTRETVTTDDEDVEMTGSSHERNCADMVSSRTSCVVRIAIVIPPARPQAARVAIPPPPAPRPRPRPSASACACALQYAPLKNRPNQRTSSKQGTVAASRTSRPGPPPPAAIANRRCSATGVARRAPLGACACPTDIHGSAHGPPAGDQMGFKGGGKSSARARALDLHRAQPLRKGQSKHKIYVLYKD</sequence>
<proteinExistence type="predicted"/>
<comment type="caution">
    <text evidence="2">The sequence shown here is derived from an EMBL/GenBank/DDBJ whole genome shotgun (WGS) entry which is preliminary data.</text>
</comment>
<feature type="region of interest" description="Disordered" evidence="1">
    <location>
        <begin position="120"/>
        <end position="149"/>
    </location>
</feature>
<evidence type="ECO:0000313" key="2">
    <source>
        <dbReference type="EMBL" id="PWI69904.1"/>
    </source>
</evidence>